<dbReference type="PROSITE" id="PS50977">
    <property type="entry name" value="HTH_TETR_2"/>
    <property type="match status" value="1"/>
</dbReference>
<dbReference type="Pfam" id="PF14246">
    <property type="entry name" value="TetR_C_7"/>
    <property type="match status" value="1"/>
</dbReference>
<dbReference type="SUPFAM" id="SSF48498">
    <property type="entry name" value="Tetracyclin repressor-like, C-terminal domain"/>
    <property type="match status" value="1"/>
</dbReference>
<dbReference type="SUPFAM" id="SSF46689">
    <property type="entry name" value="Homeodomain-like"/>
    <property type="match status" value="1"/>
</dbReference>
<dbReference type="InterPro" id="IPR001647">
    <property type="entry name" value="HTH_TetR"/>
</dbReference>
<dbReference type="PANTHER" id="PTHR30055">
    <property type="entry name" value="HTH-TYPE TRANSCRIPTIONAL REGULATOR RUTR"/>
    <property type="match status" value="1"/>
</dbReference>
<keyword evidence="1 2" id="KW-0238">DNA-binding</keyword>
<feature type="domain" description="HTH tetR-type" evidence="3">
    <location>
        <begin position="7"/>
        <end position="67"/>
    </location>
</feature>
<reference evidence="4 5" key="1">
    <citation type="submission" date="2023-07" db="EMBL/GenBank/DDBJ databases">
        <title>Genomic Encyclopedia of Type Strains, Phase IV (KMG-IV): sequencing the most valuable type-strain genomes for metagenomic binning, comparative biology and taxonomic classification.</title>
        <authorList>
            <person name="Goeker M."/>
        </authorList>
    </citation>
    <scope>NUCLEOTIDE SEQUENCE [LARGE SCALE GENOMIC DNA]</scope>
    <source>
        <strain evidence="4 5">DSM 18695</strain>
    </source>
</reference>
<organism evidence="4 5">
    <name type="scientific">Caulobacter ginsengisoli</name>
    <dbReference type="NCBI Taxonomy" id="400775"/>
    <lineage>
        <taxon>Bacteria</taxon>
        <taxon>Pseudomonadati</taxon>
        <taxon>Pseudomonadota</taxon>
        <taxon>Alphaproteobacteria</taxon>
        <taxon>Caulobacterales</taxon>
        <taxon>Caulobacteraceae</taxon>
        <taxon>Caulobacter</taxon>
    </lineage>
</organism>
<dbReference type="PANTHER" id="PTHR30055:SF146">
    <property type="entry name" value="HTH-TYPE TRANSCRIPTIONAL DUAL REGULATOR CECR"/>
    <property type="match status" value="1"/>
</dbReference>
<evidence type="ECO:0000259" key="3">
    <source>
        <dbReference type="PROSITE" id="PS50977"/>
    </source>
</evidence>
<keyword evidence="5" id="KW-1185">Reference proteome</keyword>
<dbReference type="RefSeq" id="WP_307347227.1">
    <property type="nucleotide sequence ID" value="NZ_JAUSVS010000002.1"/>
</dbReference>
<gene>
    <name evidence="4" type="ORF">QO010_001155</name>
</gene>
<evidence type="ECO:0000313" key="5">
    <source>
        <dbReference type="Proteomes" id="UP001228905"/>
    </source>
</evidence>
<feature type="DNA-binding region" description="H-T-H motif" evidence="2">
    <location>
        <begin position="30"/>
        <end position="49"/>
    </location>
</feature>
<sequence length="203" mass="22915">MREELHEARRGKILAAAREVFMAKGFSRATMDLVAKEARVSSATVYAHFEHKQALFDAFITTTLGRYENLFAGVGHVKGDGRTRLMAFARVYFRFMADPELRAAYRIVSAETNLRPDLGAHLYRDAHNLLGARLRRLLETLVAEGELRIDDIGIASRLFEGMIEHVTLTISMLQGDQASPLHESEPYCAEAVRLFMEGYRPGR</sequence>
<dbReference type="InterPro" id="IPR009057">
    <property type="entry name" value="Homeodomain-like_sf"/>
</dbReference>
<dbReference type="Pfam" id="PF00440">
    <property type="entry name" value="TetR_N"/>
    <property type="match status" value="1"/>
</dbReference>
<dbReference type="PRINTS" id="PR00455">
    <property type="entry name" value="HTHTETR"/>
</dbReference>
<proteinExistence type="predicted"/>
<comment type="caution">
    <text evidence="4">The sequence shown here is derived from an EMBL/GenBank/DDBJ whole genome shotgun (WGS) entry which is preliminary data.</text>
</comment>
<evidence type="ECO:0000256" key="2">
    <source>
        <dbReference type="PROSITE-ProRule" id="PRU00335"/>
    </source>
</evidence>
<name>A0ABU0IN47_9CAUL</name>
<dbReference type="Gene3D" id="1.10.357.10">
    <property type="entry name" value="Tetracycline Repressor, domain 2"/>
    <property type="match status" value="1"/>
</dbReference>
<dbReference type="EMBL" id="JAUSVS010000002">
    <property type="protein sequence ID" value="MDQ0463384.1"/>
    <property type="molecule type" value="Genomic_DNA"/>
</dbReference>
<accession>A0ABU0IN47</accession>
<dbReference type="InterPro" id="IPR050109">
    <property type="entry name" value="HTH-type_TetR-like_transc_reg"/>
</dbReference>
<evidence type="ECO:0000313" key="4">
    <source>
        <dbReference type="EMBL" id="MDQ0463384.1"/>
    </source>
</evidence>
<dbReference type="InterPro" id="IPR036271">
    <property type="entry name" value="Tet_transcr_reg_TetR-rel_C_sf"/>
</dbReference>
<evidence type="ECO:0000256" key="1">
    <source>
        <dbReference type="ARBA" id="ARBA00023125"/>
    </source>
</evidence>
<dbReference type="Proteomes" id="UP001228905">
    <property type="component" value="Unassembled WGS sequence"/>
</dbReference>
<dbReference type="InterPro" id="IPR039536">
    <property type="entry name" value="TetR_C_Proteobacteria"/>
</dbReference>
<protein>
    <submittedName>
        <fullName evidence="4">AcrR family transcriptional regulator</fullName>
    </submittedName>
</protein>